<comment type="similarity">
    <text evidence="2 7">Belongs to the NDUFAF7 family.</text>
</comment>
<evidence type="ECO:0000313" key="8">
    <source>
        <dbReference type="EMBL" id="JAP83684.1"/>
    </source>
</evidence>
<evidence type="ECO:0000256" key="2">
    <source>
        <dbReference type="ARBA" id="ARBA00005891"/>
    </source>
</evidence>
<keyword evidence="5 7" id="KW-0496">Mitochondrion</keyword>
<dbReference type="InterPro" id="IPR029063">
    <property type="entry name" value="SAM-dependent_MTases_sf"/>
</dbReference>
<dbReference type="InterPro" id="IPR003788">
    <property type="entry name" value="NDUFAF7"/>
</dbReference>
<dbReference type="EC" id="2.1.1.320" evidence="7"/>
<dbReference type="SUPFAM" id="SSF53335">
    <property type="entry name" value="S-adenosyl-L-methionine-dependent methyltransferases"/>
    <property type="match status" value="2"/>
</dbReference>
<comment type="subcellular location">
    <subcellularLocation>
        <location evidence="1 7">Mitochondrion</location>
    </subcellularLocation>
</comment>
<protein>
    <recommendedName>
        <fullName evidence="7">Protein arginine methyltransferase NDUFAF7</fullName>
        <ecNumber evidence="7">2.1.1.320</ecNumber>
    </recommendedName>
</protein>
<keyword evidence="4 7" id="KW-0808">Transferase</keyword>
<evidence type="ECO:0000256" key="5">
    <source>
        <dbReference type="ARBA" id="ARBA00023128"/>
    </source>
</evidence>
<dbReference type="AlphaFoldDB" id="A0A131YWW7"/>
<dbReference type="PANTHER" id="PTHR12049:SF7">
    <property type="entry name" value="PROTEIN ARGININE METHYLTRANSFERASE NDUFAF7, MITOCHONDRIAL"/>
    <property type="match status" value="1"/>
</dbReference>
<dbReference type="Gene3D" id="3.40.50.12710">
    <property type="match status" value="1"/>
</dbReference>
<dbReference type="Pfam" id="PF02636">
    <property type="entry name" value="Methyltransf_28"/>
    <property type="match status" value="1"/>
</dbReference>
<organism evidence="8">
    <name type="scientific">Rhipicephalus appendiculatus</name>
    <name type="common">Brown ear tick</name>
    <dbReference type="NCBI Taxonomy" id="34631"/>
    <lineage>
        <taxon>Eukaryota</taxon>
        <taxon>Metazoa</taxon>
        <taxon>Ecdysozoa</taxon>
        <taxon>Arthropoda</taxon>
        <taxon>Chelicerata</taxon>
        <taxon>Arachnida</taxon>
        <taxon>Acari</taxon>
        <taxon>Parasitiformes</taxon>
        <taxon>Ixodida</taxon>
        <taxon>Ixodoidea</taxon>
        <taxon>Ixodidae</taxon>
        <taxon>Rhipicephalinae</taxon>
        <taxon>Rhipicephalus</taxon>
        <taxon>Rhipicephalus</taxon>
    </lineage>
</organism>
<dbReference type="InterPro" id="IPR038375">
    <property type="entry name" value="NDUFAF7_sf"/>
</dbReference>
<dbReference type="EMBL" id="GEDV01004873">
    <property type="protein sequence ID" value="JAP83684.1"/>
    <property type="molecule type" value="Transcribed_RNA"/>
</dbReference>
<evidence type="ECO:0000256" key="7">
    <source>
        <dbReference type="RuleBase" id="RU364114"/>
    </source>
</evidence>
<evidence type="ECO:0000256" key="4">
    <source>
        <dbReference type="ARBA" id="ARBA00022679"/>
    </source>
</evidence>
<proteinExistence type="inferred from homology"/>
<sequence>MNSAVARAVTKLLRAPNAAGVVVRKLHGKPPTTSGVAQQLSKRSIVIEAQAKSAETKLLQQLRTRILATGPITVAEYMKEVLTNPMSGYYMHRDVFGSSGDFTTSPEISQMFGELVAVWFLNEWVKAGKPKPLYIVELGPGRGTLSDDMLRVFSKYSDAMEVVSLHLVEISPHLSQVQELKLCGTVSVVKDVFEHNPVTLRLPVKKDTEEATYKHSITKHGVPVGWYRHLHDVPHGFSCFIAHEFLDALPVHKFQRTPEGWREVFIDLDDGPGPHHLRYVLSRGPTPASFFANVTGEKRDHVEVCPEAGVIVQELAHRMDAHGGCGLIVDYGHDGDKTDTFRAFKNHALHPALSEPGTADLTADVDFSYLRRILKDRGGKSFMCINHICFVTSIGANVHADSASTVSALTFGPIPQGEFLRNMGISIRLEKLLANCPPEARQDLLTGYEMLTHPEKMGERFKFFGIFPKDMQDTLSTNPPAGFFAPS</sequence>
<comment type="catalytic activity">
    <reaction evidence="6 7">
        <text>L-arginyl-[protein] + 2 S-adenosyl-L-methionine = N(omega),N(omega)'-dimethyl-L-arginyl-[protein] + 2 S-adenosyl-L-homocysteine + 2 H(+)</text>
        <dbReference type="Rhea" id="RHEA:48108"/>
        <dbReference type="Rhea" id="RHEA-COMP:10532"/>
        <dbReference type="Rhea" id="RHEA-COMP:11992"/>
        <dbReference type="ChEBI" id="CHEBI:15378"/>
        <dbReference type="ChEBI" id="CHEBI:29965"/>
        <dbReference type="ChEBI" id="CHEBI:57856"/>
        <dbReference type="ChEBI" id="CHEBI:59789"/>
        <dbReference type="ChEBI" id="CHEBI:88221"/>
        <dbReference type="EC" id="2.1.1.320"/>
    </reaction>
</comment>
<keyword evidence="3 7" id="KW-0489">Methyltransferase</keyword>
<dbReference type="GO" id="GO:0032259">
    <property type="term" value="P:methylation"/>
    <property type="evidence" value="ECO:0007669"/>
    <property type="project" value="UniProtKB-KW"/>
</dbReference>
<dbReference type="PANTHER" id="PTHR12049">
    <property type="entry name" value="PROTEIN ARGININE METHYLTRANSFERASE NDUFAF7, MITOCHONDRIAL"/>
    <property type="match status" value="1"/>
</dbReference>
<reference evidence="8" key="1">
    <citation type="journal article" date="2016" name="Ticks Tick Borne Dis.">
        <title>De novo assembly and annotation of the salivary gland transcriptome of Rhipicephalus appendiculatus male and female ticks during blood feeding.</title>
        <authorList>
            <person name="de Castro M.H."/>
            <person name="de Klerk D."/>
            <person name="Pienaar R."/>
            <person name="Latif A.A."/>
            <person name="Rees D.J."/>
            <person name="Mans B.J."/>
        </authorList>
    </citation>
    <scope>NUCLEOTIDE SEQUENCE</scope>
    <source>
        <tissue evidence="8">Salivary glands</tissue>
    </source>
</reference>
<dbReference type="GO" id="GO:0032981">
    <property type="term" value="P:mitochondrial respiratory chain complex I assembly"/>
    <property type="evidence" value="ECO:0007669"/>
    <property type="project" value="TreeGrafter"/>
</dbReference>
<dbReference type="GO" id="GO:0005739">
    <property type="term" value="C:mitochondrion"/>
    <property type="evidence" value="ECO:0007669"/>
    <property type="project" value="UniProtKB-SubCell"/>
</dbReference>
<evidence type="ECO:0000256" key="6">
    <source>
        <dbReference type="ARBA" id="ARBA00048612"/>
    </source>
</evidence>
<name>A0A131YWW7_RHIAP</name>
<evidence type="ECO:0000256" key="1">
    <source>
        <dbReference type="ARBA" id="ARBA00004173"/>
    </source>
</evidence>
<comment type="function">
    <text evidence="7">Arginine methyltransferase involved in the assembly or stability of mitochondrial NADH:ubiquinone oxidoreductase complex (complex I).</text>
</comment>
<keyword evidence="8" id="KW-0830">Ubiquinone</keyword>
<dbReference type="GO" id="GO:0035243">
    <property type="term" value="F:protein-arginine omega-N symmetric methyltransferase activity"/>
    <property type="evidence" value="ECO:0007669"/>
    <property type="project" value="UniProtKB-EC"/>
</dbReference>
<accession>A0A131YWW7</accession>
<evidence type="ECO:0000256" key="3">
    <source>
        <dbReference type="ARBA" id="ARBA00022603"/>
    </source>
</evidence>